<gene>
    <name evidence="2" type="ORF">A33Q_2576</name>
</gene>
<evidence type="ECO:0000256" key="1">
    <source>
        <dbReference type="SAM" id="MobiDB-lite"/>
    </source>
</evidence>
<evidence type="ECO:0000313" key="2">
    <source>
        <dbReference type="EMBL" id="EOZ95983.1"/>
    </source>
</evidence>
<proteinExistence type="predicted"/>
<dbReference type="AlphaFoldDB" id="S2E1N0"/>
<reference evidence="2 3" key="1">
    <citation type="journal article" date="2013" name="Genome Announc.">
        <title>Draft Genome Sequence of Indibacter alkaliphilus Strain LW1T, Isolated from Lonar Lake, a Haloalkaline Lake in the Buldana District of Maharashtra, India.</title>
        <authorList>
            <person name="Singh A."/>
            <person name="Kumar Jangir P."/>
            <person name="Sharma R."/>
            <person name="Singh A."/>
            <person name="Kumar Pinnaka A."/>
            <person name="Shivaji S."/>
        </authorList>
    </citation>
    <scope>NUCLEOTIDE SEQUENCE [LARGE SCALE GENOMIC DNA]</scope>
    <source>
        <strain evidence="3">CCUG 57479 / KCTC 22604 / LW1</strain>
    </source>
</reference>
<organism evidence="2 3">
    <name type="scientific">Indibacter alkaliphilus (strain CCUG 57479 / KCTC 22604 / LW1)</name>
    <dbReference type="NCBI Taxonomy" id="1189612"/>
    <lineage>
        <taxon>Bacteria</taxon>
        <taxon>Pseudomonadati</taxon>
        <taxon>Bacteroidota</taxon>
        <taxon>Cytophagia</taxon>
        <taxon>Cytophagales</taxon>
        <taxon>Cyclobacteriaceae</taxon>
    </lineage>
</organism>
<name>S2E1N0_INDAL</name>
<evidence type="ECO:0000313" key="3">
    <source>
        <dbReference type="Proteomes" id="UP000006073"/>
    </source>
</evidence>
<protein>
    <submittedName>
        <fullName evidence="2">Uncharacterized protein</fullName>
    </submittedName>
</protein>
<feature type="compositionally biased region" description="Basic and acidic residues" evidence="1">
    <location>
        <begin position="57"/>
        <end position="83"/>
    </location>
</feature>
<comment type="caution">
    <text evidence="2">The sequence shown here is derived from an EMBL/GenBank/DDBJ whole genome shotgun (WGS) entry which is preliminary data.</text>
</comment>
<dbReference type="Proteomes" id="UP000006073">
    <property type="component" value="Unassembled WGS sequence"/>
</dbReference>
<accession>S2E1N0</accession>
<keyword evidence="3" id="KW-1185">Reference proteome</keyword>
<dbReference type="EMBL" id="ALWO02000036">
    <property type="protein sequence ID" value="EOZ95983.1"/>
    <property type="molecule type" value="Genomic_DNA"/>
</dbReference>
<feature type="region of interest" description="Disordered" evidence="1">
    <location>
        <begin position="48"/>
        <end position="83"/>
    </location>
</feature>
<sequence>MFFCFFLSFTALAQSEREKQINDLPKNSDSYYLYEGPESNFDTRVENVNRNSNTTQTREDRLNKINQNRKDNSLLRQGGEKDIRKDKENMSTLSFNLFLYIVDKFKED</sequence>